<dbReference type="Proteomes" id="UP001342418">
    <property type="component" value="Chromosome"/>
</dbReference>
<proteinExistence type="predicted"/>
<name>A0ABY5MNU4_9HYPH</name>
<reference evidence="1 2" key="1">
    <citation type="submission" date="2018-07" db="EMBL/GenBank/DDBJ databases">
        <title>Genome sequence of Nitratireductor thuwali#1536.</title>
        <authorList>
            <person name="Michoud G."/>
            <person name="Merlino G."/>
            <person name="Sefrji F.O."/>
            <person name="Daffonchio D."/>
        </authorList>
    </citation>
    <scope>NUCLEOTIDE SEQUENCE [LARGE SCALE GENOMIC DNA]</scope>
    <source>
        <strain evidence="2">Nit1536</strain>
    </source>
</reference>
<sequence length="326" mass="36497">MISRRYRAHRRLWREGEDVNVTSLLYAIGYETRSRFIADHSIAPSEDSLAIEYSSNRTLSFQVNKEQAERKKHLIVSDEGSALDTTVSAFLDRQLDMGRPIVLGVDVSAMNRSIMATVLLAACERLRSGDRLVILYSPAKFRKPSLDLLPLRTFGPVHPDLTGALGDPSRNRSIVIGLGYEYGVSLNVLDSHEPDMSFVFRPVGFDPRFLESMEEANFGFDFGERNYEVIDYNLDDIPRLVGTLDGLFLSAKHSTNITCVPFGPKIFSAACIFTAALHRPDVSVLRYSLSDLVDPNDVEADGSIVGCEIEFLNQKPRLPQHDHSDQ</sequence>
<keyword evidence="2" id="KW-1185">Reference proteome</keyword>
<evidence type="ECO:0000313" key="1">
    <source>
        <dbReference type="EMBL" id="UUP19097.1"/>
    </source>
</evidence>
<gene>
    <name evidence="1" type="ORF">NTH_03587</name>
</gene>
<accession>A0ABY5MNU4</accession>
<dbReference type="EMBL" id="CP030941">
    <property type="protein sequence ID" value="UUP19097.1"/>
    <property type="molecule type" value="Genomic_DNA"/>
</dbReference>
<protein>
    <submittedName>
        <fullName evidence="1">Uncharacterized protein</fullName>
    </submittedName>
</protein>
<evidence type="ECO:0000313" key="2">
    <source>
        <dbReference type="Proteomes" id="UP001342418"/>
    </source>
</evidence>
<organism evidence="1 2">
    <name type="scientific">Nitratireductor thuwali</name>
    <dbReference type="NCBI Taxonomy" id="2267699"/>
    <lineage>
        <taxon>Bacteria</taxon>
        <taxon>Pseudomonadati</taxon>
        <taxon>Pseudomonadota</taxon>
        <taxon>Alphaproteobacteria</taxon>
        <taxon>Hyphomicrobiales</taxon>
        <taxon>Phyllobacteriaceae</taxon>
        <taxon>Nitratireductor</taxon>
    </lineage>
</organism>